<dbReference type="InterPro" id="IPR036047">
    <property type="entry name" value="F-box-like_dom_sf"/>
</dbReference>
<dbReference type="CDD" id="cd22160">
    <property type="entry name" value="F-box_AtFBL13-like"/>
    <property type="match status" value="1"/>
</dbReference>
<dbReference type="InterPro" id="IPR032675">
    <property type="entry name" value="LRR_dom_sf"/>
</dbReference>
<gene>
    <name evidence="3" type="ORF">PIB30_104434</name>
</gene>
<comment type="caution">
    <text evidence="3">The sequence shown here is derived from an EMBL/GenBank/DDBJ whole genome shotgun (WGS) entry which is preliminary data.</text>
</comment>
<sequence>MAKRKPLKVEAATSTTMNMISNLPDDILLHILSFLPTRTSIATSFLSRRCHLWKEVKVLDIEDLSFCSLSVSGNEARKRFYAFVSGVLSRHKAHRVLRYRLSGMVFSWKSVEHWIEFTITPHLEDLCLSLNSSLQINRRFFCCFSIFTCNSLVSLVLEGTLALHYYFPIVNLPSLKNLKLNVYSVDLDKILSGCPVLETLNVSSRRIFSAVTTCHVL</sequence>
<evidence type="ECO:0000259" key="2">
    <source>
        <dbReference type="Pfam" id="PF24758"/>
    </source>
</evidence>
<dbReference type="InterPro" id="IPR055294">
    <property type="entry name" value="FBL60-like"/>
</dbReference>
<dbReference type="Proteomes" id="UP001341840">
    <property type="component" value="Unassembled WGS sequence"/>
</dbReference>
<proteinExistence type="predicted"/>
<organism evidence="3 4">
    <name type="scientific">Stylosanthes scabra</name>
    <dbReference type="NCBI Taxonomy" id="79078"/>
    <lineage>
        <taxon>Eukaryota</taxon>
        <taxon>Viridiplantae</taxon>
        <taxon>Streptophyta</taxon>
        <taxon>Embryophyta</taxon>
        <taxon>Tracheophyta</taxon>
        <taxon>Spermatophyta</taxon>
        <taxon>Magnoliopsida</taxon>
        <taxon>eudicotyledons</taxon>
        <taxon>Gunneridae</taxon>
        <taxon>Pentapetalae</taxon>
        <taxon>rosids</taxon>
        <taxon>fabids</taxon>
        <taxon>Fabales</taxon>
        <taxon>Fabaceae</taxon>
        <taxon>Papilionoideae</taxon>
        <taxon>50 kb inversion clade</taxon>
        <taxon>dalbergioids sensu lato</taxon>
        <taxon>Dalbergieae</taxon>
        <taxon>Pterocarpus clade</taxon>
        <taxon>Stylosanthes</taxon>
    </lineage>
</organism>
<dbReference type="InterPro" id="IPR053781">
    <property type="entry name" value="F-box_AtFBL13-like"/>
</dbReference>
<evidence type="ECO:0000259" key="1">
    <source>
        <dbReference type="Pfam" id="PF00646"/>
    </source>
</evidence>
<evidence type="ECO:0008006" key="5">
    <source>
        <dbReference type="Google" id="ProtNLM"/>
    </source>
</evidence>
<reference evidence="3 4" key="1">
    <citation type="journal article" date="2023" name="Plants (Basel)">
        <title>Bridging the Gap: Combining Genomics and Transcriptomics Approaches to Understand Stylosanthes scabra, an Orphan Legume from the Brazilian Caatinga.</title>
        <authorList>
            <person name="Ferreira-Neto J.R.C."/>
            <person name="da Silva M.D."/>
            <person name="Binneck E."/>
            <person name="de Melo N.F."/>
            <person name="da Silva R.H."/>
            <person name="de Melo A.L.T.M."/>
            <person name="Pandolfi V."/>
            <person name="Bustamante F.O."/>
            <person name="Brasileiro-Vidal A.C."/>
            <person name="Benko-Iseppon A.M."/>
        </authorList>
    </citation>
    <scope>NUCLEOTIDE SEQUENCE [LARGE SCALE GENOMIC DNA]</scope>
    <source>
        <tissue evidence="3">Leaves</tissue>
    </source>
</reference>
<accession>A0ABU6X0W4</accession>
<dbReference type="Pfam" id="PF00646">
    <property type="entry name" value="F-box"/>
    <property type="match status" value="1"/>
</dbReference>
<keyword evidence="4" id="KW-1185">Reference proteome</keyword>
<dbReference type="InterPro" id="IPR001810">
    <property type="entry name" value="F-box_dom"/>
</dbReference>
<dbReference type="PANTHER" id="PTHR31293">
    <property type="entry name" value="RNI-LIKE SUPERFAMILY PROTEIN"/>
    <property type="match status" value="1"/>
</dbReference>
<evidence type="ECO:0000313" key="4">
    <source>
        <dbReference type="Proteomes" id="UP001341840"/>
    </source>
</evidence>
<evidence type="ECO:0000313" key="3">
    <source>
        <dbReference type="EMBL" id="MED6190293.1"/>
    </source>
</evidence>
<dbReference type="PANTHER" id="PTHR31293:SF12">
    <property type="entry name" value="RNI-LIKE SUPERFAMILY PROTEIN"/>
    <property type="match status" value="1"/>
</dbReference>
<name>A0ABU6X0W4_9FABA</name>
<protein>
    <recommendedName>
        <fullName evidence="5">F-box domain-containing protein</fullName>
    </recommendedName>
</protein>
<dbReference type="Gene3D" id="1.20.1280.50">
    <property type="match status" value="1"/>
</dbReference>
<dbReference type="SUPFAM" id="SSF81383">
    <property type="entry name" value="F-box domain"/>
    <property type="match status" value="1"/>
</dbReference>
<feature type="domain" description="F-box" evidence="1">
    <location>
        <begin position="20"/>
        <end position="51"/>
    </location>
</feature>
<dbReference type="Gene3D" id="3.80.10.10">
    <property type="entry name" value="Ribonuclease Inhibitor"/>
    <property type="match status" value="1"/>
</dbReference>
<feature type="domain" description="F-box/LRR-repeat protein 15/At3g58940/PEG3-like LRR" evidence="2">
    <location>
        <begin position="111"/>
        <end position="206"/>
    </location>
</feature>
<dbReference type="EMBL" id="JASCZI010184844">
    <property type="protein sequence ID" value="MED6190293.1"/>
    <property type="molecule type" value="Genomic_DNA"/>
</dbReference>
<dbReference type="SUPFAM" id="SSF52047">
    <property type="entry name" value="RNI-like"/>
    <property type="match status" value="1"/>
</dbReference>
<dbReference type="Pfam" id="PF24758">
    <property type="entry name" value="LRR_At5g56370"/>
    <property type="match status" value="1"/>
</dbReference>
<dbReference type="InterPro" id="IPR055411">
    <property type="entry name" value="LRR_FXL15/At3g58940/PEG3-like"/>
</dbReference>